<feature type="compositionally biased region" description="Basic and acidic residues" evidence="7">
    <location>
        <begin position="121"/>
        <end position="131"/>
    </location>
</feature>
<dbReference type="PANTHER" id="PTHR13581">
    <property type="entry name" value="MRG-BINDING PROTEIN"/>
    <property type="match status" value="1"/>
</dbReference>
<keyword evidence="3" id="KW-0156">Chromatin regulator</keyword>
<comment type="subcellular location">
    <subcellularLocation>
        <location evidence="1">Nucleus</location>
    </subcellularLocation>
</comment>
<evidence type="ECO:0000256" key="7">
    <source>
        <dbReference type="SAM" id="MobiDB-lite"/>
    </source>
</evidence>
<dbReference type="GO" id="GO:0005634">
    <property type="term" value="C:nucleus"/>
    <property type="evidence" value="ECO:0007669"/>
    <property type="project" value="UniProtKB-SubCell"/>
</dbReference>
<evidence type="ECO:0000313" key="8">
    <source>
        <dbReference type="EnsemblMetazoa" id="AATE012054-PA.1"/>
    </source>
</evidence>
<evidence type="ECO:0000256" key="5">
    <source>
        <dbReference type="ARBA" id="ARBA00023163"/>
    </source>
</evidence>
<feature type="compositionally biased region" description="Basic and acidic residues" evidence="7">
    <location>
        <begin position="148"/>
        <end position="166"/>
    </location>
</feature>
<dbReference type="AlphaFoldDB" id="A0A182J630"/>
<accession>A0A182J630</accession>
<dbReference type="GO" id="GO:0006325">
    <property type="term" value="P:chromatin organization"/>
    <property type="evidence" value="ECO:0007669"/>
    <property type="project" value="UniProtKB-KW"/>
</dbReference>
<evidence type="ECO:0000256" key="4">
    <source>
        <dbReference type="ARBA" id="ARBA00023015"/>
    </source>
</evidence>
<protein>
    <submittedName>
        <fullName evidence="8">Uncharacterized protein</fullName>
    </submittedName>
</protein>
<feature type="region of interest" description="Disordered" evidence="7">
    <location>
        <begin position="106"/>
        <end position="224"/>
    </location>
</feature>
<keyword evidence="4" id="KW-0805">Transcription regulation</keyword>
<dbReference type="GO" id="GO:0035267">
    <property type="term" value="C:NuA4 histone acetyltransferase complex"/>
    <property type="evidence" value="ECO:0007669"/>
    <property type="project" value="TreeGrafter"/>
</dbReference>
<dbReference type="GO" id="GO:0006357">
    <property type="term" value="P:regulation of transcription by RNA polymerase II"/>
    <property type="evidence" value="ECO:0007669"/>
    <property type="project" value="TreeGrafter"/>
</dbReference>
<reference evidence="8" key="1">
    <citation type="submission" date="2022-08" db="UniProtKB">
        <authorList>
            <consortium name="EnsemblMetazoa"/>
        </authorList>
    </citation>
    <scope>IDENTIFICATION</scope>
    <source>
        <strain evidence="8">EBRO</strain>
    </source>
</reference>
<evidence type="ECO:0000256" key="6">
    <source>
        <dbReference type="ARBA" id="ARBA00023242"/>
    </source>
</evidence>
<name>A0A182J630_ANOAO</name>
<comment type="similarity">
    <text evidence="2">Belongs to the EAF7 family.</text>
</comment>
<organism evidence="8">
    <name type="scientific">Anopheles atroparvus</name>
    <name type="common">European mosquito</name>
    <dbReference type="NCBI Taxonomy" id="41427"/>
    <lineage>
        <taxon>Eukaryota</taxon>
        <taxon>Metazoa</taxon>
        <taxon>Ecdysozoa</taxon>
        <taxon>Arthropoda</taxon>
        <taxon>Hexapoda</taxon>
        <taxon>Insecta</taxon>
        <taxon>Pterygota</taxon>
        <taxon>Neoptera</taxon>
        <taxon>Endopterygota</taxon>
        <taxon>Diptera</taxon>
        <taxon>Nematocera</taxon>
        <taxon>Culicoidea</taxon>
        <taxon>Culicidae</taxon>
        <taxon>Anophelinae</taxon>
        <taxon>Anopheles</taxon>
    </lineage>
</organism>
<evidence type="ECO:0000256" key="3">
    <source>
        <dbReference type="ARBA" id="ARBA00022853"/>
    </source>
</evidence>
<dbReference type="EnsemblMetazoa" id="AATE012054-RA">
    <property type="protein sequence ID" value="AATE012054-PA.1"/>
    <property type="gene ID" value="AATE012054"/>
</dbReference>
<keyword evidence="5" id="KW-0804">Transcription</keyword>
<evidence type="ECO:0000256" key="2">
    <source>
        <dbReference type="ARBA" id="ARBA00007117"/>
    </source>
</evidence>
<keyword evidence="6" id="KW-0539">Nucleus</keyword>
<evidence type="ECO:0000256" key="1">
    <source>
        <dbReference type="ARBA" id="ARBA00004123"/>
    </source>
</evidence>
<dbReference type="VEuPathDB" id="VectorBase:AATE012054"/>
<sequence>MAAVANREKSESELVEWTAEEEVQLFLAMDGMKPVGINRHFYMACIIDRLSKALQREIASETVWSHLGTIYNLRALDEQEFVPFLNEECDFGLPEADFGAAIGKRKQEDAERTVVPVASEPEQKIKQEVKEGPTVVKAPVSKTTLPPKDGKEAEKDDKEMNKDRDAAAPVKIKSKSHDSNGGNDGSGPKRSQKRTRGSMTTEPGHSNNSSPANTPPNGPKRRRI</sequence>
<proteinExistence type="inferred from homology"/>
<dbReference type="PANTHER" id="PTHR13581:SF5">
    <property type="entry name" value="MRG_MORF4L-BINDING PROTEIN"/>
    <property type="match status" value="1"/>
</dbReference>
<dbReference type="InterPro" id="IPR012423">
    <property type="entry name" value="Eaf7/MRGBP"/>
</dbReference>
<dbReference type="Pfam" id="PF07904">
    <property type="entry name" value="Eaf7"/>
    <property type="match status" value="1"/>
</dbReference>
<dbReference type="STRING" id="41427.A0A182J630"/>